<gene>
    <name evidence="1" type="ORF">RCOM_0446830</name>
</gene>
<name>B9T3S0_RICCO</name>
<accession>B9T3S0</accession>
<dbReference type="AlphaFoldDB" id="B9T3S0"/>
<organism evidence="1 2">
    <name type="scientific">Ricinus communis</name>
    <name type="common">Castor bean</name>
    <dbReference type="NCBI Taxonomy" id="3988"/>
    <lineage>
        <taxon>Eukaryota</taxon>
        <taxon>Viridiplantae</taxon>
        <taxon>Streptophyta</taxon>
        <taxon>Embryophyta</taxon>
        <taxon>Tracheophyta</taxon>
        <taxon>Spermatophyta</taxon>
        <taxon>Magnoliopsida</taxon>
        <taxon>eudicotyledons</taxon>
        <taxon>Gunneridae</taxon>
        <taxon>Pentapetalae</taxon>
        <taxon>rosids</taxon>
        <taxon>fabids</taxon>
        <taxon>Malpighiales</taxon>
        <taxon>Euphorbiaceae</taxon>
        <taxon>Acalyphoideae</taxon>
        <taxon>Acalypheae</taxon>
        <taxon>Ricinus</taxon>
    </lineage>
</organism>
<reference evidence="2" key="1">
    <citation type="journal article" date="2010" name="Nat. Biotechnol.">
        <title>Draft genome sequence of the oilseed species Ricinus communis.</title>
        <authorList>
            <person name="Chan A.P."/>
            <person name="Crabtree J."/>
            <person name="Zhao Q."/>
            <person name="Lorenzi H."/>
            <person name="Orvis J."/>
            <person name="Puiu D."/>
            <person name="Melake-Berhan A."/>
            <person name="Jones K.M."/>
            <person name="Redman J."/>
            <person name="Chen G."/>
            <person name="Cahoon E.B."/>
            <person name="Gedil M."/>
            <person name="Stanke M."/>
            <person name="Haas B.J."/>
            <person name="Wortman J.R."/>
            <person name="Fraser-Liggett C.M."/>
            <person name="Ravel J."/>
            <person name="Rabinowicz P.D."/>
        </authorList>
    </citation>
    <scope>NUCLEOTIDE SEQUENCE [LARGE SCALE GENOMIC DNA]</scope>
    <source>
        <strain evidence="2">cv. Hale</strain>
    </source>
</reference>
<sequence length="62" mass="7026">MPLNLIVGCDITEISLHGESALEGNKKNATSLQLQRKLAKLGCQNCCWWRVAWRQFWKGSHG</sequence>
<dbReference type="Proteomes" id="UP000008311">
    <property type="component" value="Unassembled WGS sequence"/>
</dbReference>
<keyword evidence="2" id="KW-1185">Reference proteome</keyword>
<evidence type="ECO:0000313" key="1">
    <source>
        <dbReference type="EMBL" id="EEF29494.1"/>
    </source>
</evidence>
<proteinExistence type="predicted"/>
<evidence type="ECO:0000313" key="2">
    <source>
        <dbReference type="Proteomes" id="UP000008311"/>
    </source>
</evidence>
<dbReference type="EMBL" id="EQ974431">
    <property type="protein sequence ID" value="EEF29494.1"/>
    <property type="molecule type" value="Genomic_DNA"/>
</dbReference>
<dbReference type="InParanoid" id="B9T3S0"/>
<protein>
    <submittedName>
        <fullName evidence="1">Uncharacterized protein</fullName>
    </submittedName>
</protein>